<protein>
    <submittedName>
        <fullName evidence="2">Uncharacterized protein</fullName>
    </submittedName>
</protein>
<evidence type="ECO:0000313" key="3">
    <source>
        <dbReference type="Proteomes" id="UP000823749"/>
    </source>
</evidence>
<feature type="compositionally biased region" description="Polar residues" evidence="1">
    <location>
        <begin position="274"/>
        <end position="285"/>
    </location>
</feature>
<organism evidence="2 3">
    <name type="scientific">Rhododendron griersonianum</name>
    <dbReference type="NCBI Taxonomy" id="479676"/>
    <lineage>
        <taxon>Eukaryota</taxon>
        <taxon>Viridiplantae</taxon>
        <taxon>Streptophyta</taxon>
        <taxon>Embryophyta</taxon>
        <taxon>Tracheophyta</taxon>
        <taxon>Spermatophyta</taxon>
        <taxon>Magnoliopsida</taxon>
        <taxon>eudicotyledons</taxon>
        <taxon>Gunneridae</taxon>
        <taxon>Pentapetalae</taxon>
        <taxon>asterids</taxon>
        <taxon>Ericales</taxon>
        <taxon>Ericaceae</taxon>
        <taxon>Ericoideae</taxon>
        <taxon>Rhodoreae</taxon>
        <taxon>Rhododendron</taxon>
    </lineage>
</organism>
<feature type="region of interest" description="Disordered" evidence="1">
    <location>
        <begin position="218"/>
        <end position="285"/>
    </location>
</feature>
<feature type="compositionally biased region" description="Basic and acidic residues" evidence="1">
    <location>
        <begin position="225"/>
        <end position="257"/>
    </location>
</feature>
<feature type="region of interest" description="Disordered" evidence="1">
    <location>
        <begin position="63"/>
        <end position="139"/>
    </location>
</feature>
<keyword evidence="3" id="KW-1185">Reference proteome</keyword>
<name>A0AAV6IE63_9ERIC</name>
<accession>A0AAV6IE63</accession>
<proteinExistence type="predicted"/>
<dbReference type="AlphaFoldDB" id="A0AAV6IE63"/>
<dbReference type="EMBL" id="JACTNZ010000011">
    <property type="protein sequence ID" value="KAG5526928.1"/>
    <property type="molecule type" value="Genomic_DNA"/>
</dbReference>
<dbReference type="Proteomes" id="UP000823749">
    <property type="component" value="Chromosome 11"/>
</dbReference>
<reference evidence="2" key="1">
    <citation type="submission" date="2020-08" db="EMBL/GenBank/DDBJ databases">
        <title>Plant Genome Project.</title>
        <authorList>
            <person name="Zhang R.-G."/>
        </authorList>
    </citation>
    <scope>NUCLEOTIDE SEQUENCE</scope>
    <source>
        <strain evidence="2">WSP0</strain>
        <tissue evidence="2">Leaf</tissue>
    </source>
</reference>
<comment type="caution">
    <text evidence="2">The sequence shown here is derived from an EMBL/GenBank/DDBJ whole genome shotgun (WGS) entry which is preliminary data.</text>
</comment>
<sequence>MRLALREGTQAGTLTELQGRLLELIVDNHIRVDNKPVRFNGQVAQEEPKEIGFGEWMVVSRRPRKLNSPNGPRNLEAQAHNRPNARNTKPMDQPQKQYKGKGPAQQPATSKPNKPNPIEKISSGSRFSPLAGQASSSSPIPISDQLTLVLIPILKKVTTTAKPKQPNSNLTVDVPFTTLSPTPIPTTKPLPNQLTQPAKPPDLAAITTVTYHEFARNAEAAAQGRQEESGIQCRDRSSSPHRDRMVGGRNKPKDKDKRGYRRRSLLVPREAQSFVETTSIPHEDS</sequence>
<evidence type="ECO:0000256" key="1">
    <source>
        <dbReference type="SAM" id="MobiDB-lite"/>
    </source>
</evidence>
<evidence type="ECO:0000313" key="2">
    <source>
        <dbReference type="EMBL" id="KAG5526928.1"/>
    </source>
</evidence>
<gene>
    <name evidence="2" type="ORF">RHGRI_032997</name>
</gene>